<evidence type="ECO:0000313" key="2">
    <source>
        <dbReference type="Proteomes" id="UP001152795"/>
    </source>
</evidence>
<dbReference type="GO" id="GO:0003676">
    <property type="term" value="F:nucleic acid binding"/>
    <property type="evidence" value="ECO:0007669"/>
    <property type="project" value="InterPro"/>
</dbReference>
<feature type="non-terminal residue" evidence="1">
    <location>
        <position position="978"/>
    </location>
</feature>
<dbReference type="CDD" id="cd03714">
    <property type="entry name" value="RT_DIRS1"/>
    <property type="match status" value="1"/>
</dbReference>
<dbReference type="InterPro" id="IPR043502">
    <property type="entry name" value="DNA/RNA_pol_sf"/>
</dbReference>
<dbReference type="Proteomes" id="UP001152795">
    <property type="component" value="Unassembled WGS sequence"/>
</dbReference>
<protein>
    <submittedName>
        <fullName evidence="1">Transposon Ty3-G Gag-Pol poly</fullName>
    </submittedName>
</protein>
<dbReference type="InterPro" id="IPR052055">
    <property type="entry name" value="Hepadnavirus_pol/RT"/>
</dbReference>
<dbReference type="SUPFAM" id="SSF56672">
    <property type="entry name" value="DNA/RNA polymerases"/>
    <property type="match status" value="1"/>
</dbReference>
<dbReference type="InterPro" id="IPR036397">
    <property type="entry name" value="RNaseH_sf"/>
</dbReference>
<dbReference type="InterPro" id="IPR043128">
    <property type="entry name" value="Rev_trsase/Diguanyl_cyclase"/>
</dbReference>
<sequence length="978" mass="109166">MAASNDVLDDMLAEAALLSEPDPDSAQPRTSGELTEIEQPRAKRARTSGKTGKAGAASVIKPVHAISSDVVTEAENGAKVTLEELSHKVTQLAEIINSFAPVVKELKGAYDTAQQQDGASVSEGEIEDDLLNDEATDSLPASQNGALVDDLVHEVTESEPTDHALPEKISTILNNILASGLNEQALAKRKESVKRPENCNLLRVTKVNPEIWDIARKPTRSMDARLQKLQEALIKGLIPISRFAGIVGESLGKHPKVPVLPPEELWEGLSTSVLLIASANHDLNMCRRDLFKADLDENYKAICSSKEPVAAELFGDDLTERLKTAPQIPPMLIFYSNDGAASLRADPGENFSTGDEQTHSGQGEICDTEINPTNQSVSTNYYSKQNLPSSLPQTKGGCSVAGRIQHFVEKWKELTSDPVILSAVTGYLIEFMVNPVQLVIPKPIKMSTQETEQVDSQIHKFLKKGFIIESSHEQGEFISNIFLRPKKDGSFRMILNLRELNKFVMHHHFKMESIHTCTQLMRPGCYMASIDLKDAYYLVPVAKQHQKFLKFTWKGRLYQFTCLAQGLSSAPRLFTKLMKPVFSHLRGKGHISSGYIDDSFLVGYSNSECQLNVDDTLQCFHELGFLTHDDKSVITPTQIIQHLGFVLNSIEMTISISEEKHNKLCGVIISVLKQNMCSIRAVAQMIGMMVACCPGVEYGTLFYRQIDREKTAALKVNQGDFDKHMTLSPKAHQDMLWWVENARLFTKRLDHGKIGYVLYTDASTKGWGANMANVTTGGEWSTVEKDHHINYLELRAVLFGLQSLCREISNAHVKVMTDNTTAVAYINNMGGSRSFLCNDMAREVWAWCMTRNIWLTASHIPGKLNVVADKASRVFDDSTEWKLDANIFPKLTAHFGTPEVDMFASRLNYQMTPFVSWHPDPQAWAIDAFTLDWNNIFFYAFPPFSIIPQVLQKLDTAQTQAILIVPNWPTQPWYPMLT</sequence>
<dbReference type="PANTHER" id="PTHR33050">
    <property type="entry name" value="REVERSE TRANSCRIPTASE DOMAIN-CONTAINING PROTEIN"/>
    <property type="match status" value="1"/>
</dbReference>
<dbReference type="OrthoDB" id="2371919at2759"/>
<keyword evidence="2" id="KW-1185">Reference proteome</keyword>
<accession>A0A6S7LPG6</accession>
<dbReference type="Gene3D" id="3.30.70.270">
    <property type="match status" value="1"/>
</dbReference>
<name>A0A6S7LPG6_PARCT</name>
<gene>
    <name evidence="1" type="ORF">PACLA_8A021206</name>
</gene>
<organism evidence="1 2">
    <name type="scientific">Paramuricea clavata</name>
    <name type="common">Red gorgonian</name>
    <name type="synonym">Violescent sea-whip</name>
    <dbReference type="NCBI Taxonomy" id="317549"/>
    <lineage>
        <taxon>Eukaryota</taxon>
        <taxon>Metazoa</taxon>
        <taxon>Cnidaria</taxon>
        <taxon>Anthozoa</taxon>
        <taxon>Octocorallia</taxon>
        <taxon>Malacalcyonacea</taxon>
        <taxon>Plexauridae</taxon>
        <taxon>Paramuricea</taxon>
    </lineage>
</organism>
<dbReference type="PANTHER" id="PTHR33050:SF7">
    <property type="entry name" value="RIBONUCLEASE H"/>
    <property type="match status" value="1"/>
</dbReference>
<dbReference type="PROSITE" id="PS50878">
    <property type="entry name" value="RT_POL"/>
    <property type="match status" value="1"/>
</dbReference>
<dbReference type="EMBL" id="CACRXK020026192">
    <property type="protein sequence ID" value="CAB4040043.1"/>
    <property type="molecule type" value="Genomic_DNA"/>
</dbReference>
<reference evidence="1" key="1">
    <citation type="submission" date="2020-04" db="EMBL/GenBank/DDBJ databases">
        <authorList>
            <person name="Alioto T."/>
            <person name="Alioto T."/>
            <person name="Gomez Garrido J."/>
        </authorList>
    </citation>
    <scope>NUCLEOTIDE SEQUENCE</scope>
    <source>
        <strain evidence="1">A484AB</strain>
    </source>
</reference>
<dbReference type="AlphaFoldDB" id="A0A6S7LPG6"/>
<comment type="caution">
    <text evidence="1">The sequence shown here is derived from an EMBL/GenBank/DDBJ whole genome shotgun (WGS) entry which is preliminary data.</text>
</comment>
<dbReference type="GO" id="GO:0006259">
    <property type="term" value="P:DNA metabolic process"/>
    <property type="evidence" value="ECO:0007669"/>
    <property type="project" value="UniProtKB-ARBA"/>
</dbReference>
<dbReference type="Pfam" id="PF00078">
    <property type="entry name" value="RVT_1"/>
    <property type="match status" value="1"/>
</dbReference>
<proteinExistence type="predicted"/>
<dbReference type="CDD" id="cd09275">
    <property type="entry name" value="RNase_HI_RT_DIRS1"/>
    <property type="match status" value="1"/>
</dbReference>
<dbReference type="Gene3D" id="3.10.10.10">
    <property type="entry name" value="HIV Type 1 Reverse Transcriptase, subunit A, domain 1"/>
    <property type="match status" value="1"/>
</dbReference>
<dbReference type="Gene3D" id="3.30.420.10">
    <property type="entry name" value="Ribonuclease H-like superfamily/Ribonuclease H"/>
    <property type="match status" value="1"/>
</dbReference>
<evidence type="ECO:0000313" key="1">
    <source>
        <dbReference type="EMBL" id="CAB4040043.1"/>
    </source>
</evidence>
<dbReference type="InterPro" id="IPR000477">
    <property type="entry name" value="RT_dom"/>
</dbReference>